<protein>
    <recommendedName>
        <fullName evidence="4">Carboxypeptidase regulatory-like domain-containing protein</fullName>
    </recommendedName>
</protein>
<accession>G8NRC5</accession>
<evidence type="ECO:0000313" key="3">
    <source>
        <dbReference type="Proteomes" id="UP000007113"/>
    </source>
</evidence>
<keyword evidence="3" id="KW-1185">Reference proteome</keyword>
<proteinExistence type="predicted"/>
<reference evidence="2 3" key="1">
    <citation type="submission" date="2011-11" db="EMBL/GenBank/DDBJ databases">
        <title>Complete sequence of Granulicella mallensis MP5ACTX8.</title>
        <authorList>
            <consortium name="US DOE Joint Genome Institute"/>
            <person name="Lucas S."/>
            <person name="Copeland A."/>
            <person name="Lapidus A."/>
            <person name="Cheng J.-F."/>
            <person name="Goodwin L."/>
            <person name="Pitluck S."/>
            <person name="Peters L."/>
            <person name="Lu M."/>
            <person name="Detter J.C."/>
            <person name="Han C."/>
            <person name="Tapia R."/>
            <person name="Land M."/>
            <person name="Hauser L."/>
            <person name="Kyrpides N."/>
            <person name="Ivanova N."/>
            <person name="Mikhailova N."/>
            <person name="Pagani I."/>
            <person name="Rawat S."/>
            <person name="Mannisto M."/>
            <person name="Haggblom M."/>
            <person name="Woyke T."/>
        </authorList>
    </citation>
    <scope>NUCLEOTIDE SEQUENCE [LARGE SCALE GENOMIC DNA]</scope>
    <source>
        <strain evidence="3">ATCC BAA-1857 / DSM 23137 / MP5ACTX8</strain>
    </source>
</reference>
<dbReference type="STRING" id="682795.AciX8_1867"/>
<evidence type="ECO:0000256" key="1">
    <source>
        <dbReference type="SAM" id="MobiDB-lite"/>
    </source>
</evidence>
<dbReference type="EMBL" id="CP003130">
    <property type="protein sequence ID" value="AEU36203.1"/>
    <property type="molecule type" value="Genomic_DNA"/>
</dbReference>
<evidence type="ECO:0000313" key="2">
    <source>
        <dbReference type="EMBL" id="AEU36203.1"/>
    </source>
</evidence>
<name>G8NRC5_GRAMM</name>
<dbReference type="SUPFAM" id="SSF49464">
    <property type="entry name" value="Carboxypeptidase regulatory domain-like"/>
    <property type="match status" value="1"/>
</dbReference>
<evidence type="ECO:0008006" key="4">
    <source>
        <dbReference type="Google" id="ProtNLM"/>
    </source>
</evidence>
<dbReference type="InterPro" id="IPR008969">
    <property type="entry name" value="CarboxyPept-like_regulatory"/>
</dbReference>
<feature type="region of interest" description="Disordered" evidence="1">
    <location>
        <begin position="122"/>
        <end position="165"/>
    </location>
</feature>
<organism evidence="2 3">
    <name type="scientific">Granulicella mallensis (strain ATCC BAA-1857 / DSM 23137 / MP5ACTX8)</name>
    <dbReference type="NCBI Taxonomy" id="682795"/>
    <lineage>
        <taxon>Bacteria</taxon>
        <taxon>Pseudomonadati</taxon>
        <taxon>Acidobacteriota</taxon>
        <taxon>Terriglobia</taxon>
        <taxon>Terriglobales</taxon>
        <taxon>Acidobacteriaceae</taxon>
        <taxon>Granulicella</taxon>
    </lineage>
</organism>
<dbReference type="eggNOG" id="ENOG5032XB6">
    <property type="taxonomic scope" value="Bacteria"/>
</dbReference>
<dbReference type="RefSeq" id="WP_014265082.1">
    <property type="nucleotide sequence ID" value="NC_016631.1"/>
</dbReference>
<dbReference type="KEGG" id="gma:AciX8_1867"/>
<dbReference type="Proteomes" id="UP000007113">
    <property type="component" value="Chromosome"/>
</dbReference>
<dbReference type="AlphaFoldDB" id="G8NRC5"/>
<dbReference type="HOGENOM" id="CLU_1608522_0_0_0"/>
<gene>
    <name evidence="2" type="ordered locus">AciX8_1867</name>
</gene>
<feature type="compositionally biased region" description="Low complexity" evidence="1">
    <location>
        <begin position="147"/>
        <end position="165"/>
    </location>
</feature>
<sequence>MMVGVGLLTVLPAAVQGQDSQHGRKYKPPPPIAHIVVTVEKGFNSKPLINAAVVFRSSKDGKDNGNLEVKTDSEGRATMDLIEVGSHVTVQVIANGFATQAQEFDATMDDKEILIKMQRPRAQVSDYVDNDGKPAQRPAGTQEHVVAPPATNPPATTTPPTESPK</sequence>